<sequence length="71" mass="7519">MPADRLESPFGGTSGYIPGLADYGPDVLPNAKHARIKTTVGTATMVSLFADSPNDEPKNKPKSKSSRKSTN</sequence>
<dbReference type="EMBL" id="CAJMWT010007878">
    <property type="protein sequence ID" value="CAE6528880.1"/>
    <property type="molecule type" value="Genomic_DNA"/>
</dbReference>
<name>A0A8H3DNB4_9AGAM</name>
<organism evidence="2 3">
    <name type="scientific">Rhizoctonia solani</name>
    <dbReference type="NCBI Taxonomy" id="456999"/>
    <lineage>
        <taxon>Eukaryota</taxon>
        <taxon>Fungi</taxon>
        <taxon>Dikarya</taxon>
        <taxon>Basidiomycota</taxon>
        <taxon>Agaricomycotina</taxon>
        <taxon>Agaricomycetes</taxon>
        <taxon>Cantharellales</taxon>
        <taxon>Ceratobasidiaceae</taxon>
        <taxon>Rhizoctonia</taxon>
    </lineage>
</organism>
<accession>A0A8H3DNB4</accession>
<evidence type="ECO:0000256" key="1">
    <source>
        <dbReference type="SAM" id="MobiDB-lite"/>
    </source>
</evidence>
<comment type="caution">
    <text evidence="2">The sequence shown here is derived from an EMBL/GenBank/DDBJ whole genome shotgun (WGS) entry which is preliminary data.</text>
</comment>
<protein>
    <submittedName>
        <fullName evidence="2">Uncharacterized protein</fullName>
    </submittedName>
</protein>
<gene>
    <name evidence="2" type="ORF">RDB_LOCUS176187</name>
</gene>
<evidence type="ECO:0000313" key="2">
    <source>
        <dbReference type="EMBL" id="CAE6528880.1"/>
    </source>
</evidence>
<feature type="region of interest" description="Disordered" evidence="1">
    <location>
        <begin position="49"/>
        <end position="71"/>
    </location>
</feature>
<proteinExistence type="predicted"/>
<dbReference type="Proteomes" id="UP000663843">
    <property type="component" value="Unassembled WGS sequence"/>
</dbReference>
<dbReference type="AlphaFoldDB" id="A0A8H3DNB4"/>
<reference evidence="2" key="1">
    <citation type="submission" date="2021-01" db="EMBL/GenBank/DDBJ databases">
        <authorList>
            <person name="Kaushik A."/>
        </authorList>
    </citation>
    <scope>NUCLEOTIDE SEQUENCE</scope>
    <source>
        <strain evidence="2">AG2-2IIIB</strain>
    </source>
</reference>
<feature type="compositionally biased region" description="Basic residues" evidence="1">
    <location>
        <begin position="60"/>
        <end position="71"/>
    </location>
</feature>
<evidence type="ECO:0000313" key="3">
    <source>
        <dbReference type="Proteomes" id="UP000663843"/>
    </source>
</evidence>